<sequence length="129" mass="14869">MNSTGLFMKTELCSAGSVGSNPPWLTNERCERFRSLVTLMNIYLVLPVSTAVCEKGFSTMKRIKSDWRTSLSSVQLQRLLFLSVEGPKLQNFNAGLVVEKWWTCSKRQRRPGFNPWESRRCRSEDTEDE</sequence>
<organism evidence="1 2">
    <name type="scientific">Dallia pectoralis</name>
    <name type="common">Alaska blackfish</name>
    <dbReference type="NCBI Taxonomy" id="75939"/>
    <lineage>
        <taxon>Eukaryota</taxon>
        <taxon>Metazoa</taxon>
        <taxon>Chordata</taxon>
        <taxon>Craniata</taxon>
        <taxon>Vertebrata</taxon>
        <taxon>Euteleostomi</taxon>
        <taxon>Actinopterygii</taxon>
        <taxon>Neopterygii</taxon>
        <taxon>Teleostei</taxon>
        <taxon>Protacanthopterygii</taxon>
        <taxon>Esociformes</taxon>
        <taxon>Umbridae</taxon>
        <taxon>Dallia</taxon>
    </lineage>
</organism>
<proteinExistence type="predicted"/>
<name>A0ACC2G9C0_DALPE</name>
<protein>
    <submittedName>
        <fullName evidence="1">Uncharacterized protein</fullName>
    </submittedName>
</protein>
<evidence type="ECO:0000313" key="2">
    <source>
        <dbReference type="Proteomes" id="UP001157502"/>
    </source>
</evidence>
<dbReference type="Proteomes" id="UP001157502">
    <property type="component" value="Chromosome 16"/>
</dbReference>
<keyword evidence="2" id="KW-1185">Reference proteome</keyword>
<reference evidence="1" key="1">
    <citation type="submission" date="2021-05" db="EMBL/GenBank/DDBJ databases">
        <authorList>
            <person name="Pan Q."/>
            <person name="Jouanno E."/>
            <person name="Zahm M."/>
            <person name="Klopp C."/>
            <person name="Cabau C."/>
            <person name="Louis A."/>
            <person name="Berthelot C."/>
            <person name="Parey E."/>
            <person name="Roest Crollius H."/>
            <person name="Montfort J."/>
            <person name="Robinson-Rechavi M."/>
            <person name="Bouchez O."/>
            <person name="Lampietro C."/>
            <person name="Lopez Roques C."/>
            <person name="Donnadieu C."/>
            <person name="Postlethwait J."/>
            <person name="Bobe J."/>
            <person name="Dillon D."/>
            <person name="Chandos A."/>
            <person name="von Hippel F."/>
            <person name="Guiguen Y."/>
        </authorList>
    </citation>
    <scope>NUCLEOTIDE SEQUENCE</scope>
    <source>
        <strain evidence="1">YG-Jan2019</strain>
    </source>
</reference>
<dbReference type="EMBL" id="CM055743">
    <property type="protein sequence ID" value="KAJ8000172.1"/>
    <property type="molecule type" value="Genomic_DNA"/>
</dbReference>
<evidence type="ECO:0000313" key="1">
    <source>
        <dbReference type="EMBL" id="KAJ8000172.1"/>
    </source>
</evidence>
<comment type="caution">
    <text evidence="1">The sequence shown here is derived from an EMBL/GenBank/DDBJ whole genome shotgun (WGS) entry which is preliminary data.</text>
</comment>
<accession>A0ACC2G9C0</accession>
<gene>
    <name evidence="1" type="ORF">DPEC_G00202080</name>
</gene>